<sequence>MLRQSSTWARLYPEIRRDIPKWLCTCGCASNFRMYRHAARRLLLRNGVERVPSSAQIRFKATTPPRPEKADLTSIIPTLRELLPELPKSTKNDPSDPNRARRQRRGLLFYIALISPLFIWINVEKYFDPQPLLEKKRKRILRERLGRLRDGNRAAPARFSDLKSVVTYLRLLLSTMLPEETLRNLHFKEVCDLLEEDCPENLLAWLREICAVTYDLSQKSEDEAGEVKAAEHIQDAAEEILRKGWLAVHRRLPLLPVDAPSDSEV</sequence>
<keyword evidence="1" id="KW-0812">Transmembrane</keyword>
<reference evidence="2" key="1">
    <citation type="submission" date="2020-05" db="EMBL/GenBank/DDBJ databases">
        <title>Mycena genomes resolve the evolution of fungal bioluminescence.</title>
        <authorList>
            <person name="Tsai I.J."/>
        </authorList>
    </citation>
    <scope>NUCLEOTIDE SEQUENCE</scope>
    <source>
        <strain evidence="2">CCC161011</strain>
    </source>
</reference>
<dbReference type="OrthoDB" id="3018770at2759"/>
<evidence type="ECO:0000256" key="1">
    <source>
        <dbReference type="SAM" id="Phobius"/>
    </source>
</evidence>
<organism evidence="2 3">
    <name type="scientific">Mycena venus</name>
    <dbReference type="NCBI Taxonomy" id="2733690"/>
    <lineage>
        <taxon>Eukaryota</taxon>
        <taxon>Fungi</taxon>
        <taxon>Dikarya</taxon>
        <taxon>Basidiomycota</taxon>
        <taxon>Agaricomycotina</taxon>
        <taxon>Agaricomycetes</taxon>
        <taxon>Agaricomycetidae</taxon>
        <taxon>Agaricales</taxon>
        <taxon>Marasmiineae</taxon>
        <taxon>Mycenaceae</taxon>
        <taxon>Mycena</taxon>
    </lineage>
</organism>
<dbReference type="Proteomes" id="UP000620124">
    <property type="component" value="Unassembled WGS sequence"/>
</dbReference>
<comment type="caution">
    <text evidence="2">The sequence shown here is derived from an EMBL/GenBank/DDBJ whole genome shotgun (WGS) entry which is preliminary data.</text>
</comment>
<dbReference type="EMBL" id="JACAZI010000003">
    <property type="protein sequence ID" value="KAF7365011.1"/>
    <property type="molecule type" value="Genomic_DNA"/>
</dbReference>
<keyword evidence="1" id="KW-1133">Transmembrane helix</keyword>
<keyword evidence="3" id="KW-1185">Reference proteome</keyword>
<feature type="transmembrane region" description="Helical" evidence="1">
    <location>
        <begin position="107"/>
        <end position="123"/>
    </location>
</feature>
<accession>A0A8H6YUG2</accession>
<keyword evidence="1" id="KW-0472">Membrane</keyword>
<dbReference type="AlphaFoldDB" id="A0A8H6YUG2"/>
<evidence type="ECO:0000313" key="3">
    <source>
        <dbReference type="Proteomes" id="UP000620124"/>
    </source>
</evidence>
<name>A0A8H6YUG2_9AGAR</name>
<proteinExistence type="predicted"/>
<protein>
    <submittedName>
        <fullName evidence="2">Uncharacterized protein</fullName>
    </submittedName>
</protein>
<gene>
    <name evidence="2" type="ORF">MVEN_00372200</name>
</gene>
<evidence type="ECO:0000313" key="2">
    <source>
        <dbReference type="EMBL" id="KAF7365011.1"/>
    </source>
</evidence>